<dbReference type="RefSeq" id="XP_032815606.1">
    <property type="nucleotide sequence ID" value="XM_032959715.1"/>
</dbReference>
<dbReference type="RefSeq" id="XP_032815612.1">
    <property type="nucleotide sequence ID" value="XM_032959721.1"/>
</dbReference>
<dbReference type="PROSITE" id="PS50003">
    <property type="entry name" value="PH_DOMAIN"/>
    <property type="match status" value="2"/>
</dbReference>
<keyword evidence="10" id="KW-0458">Lysosome</keyword>
<dbReference type="KEGG" id="pmrn:116945297"/>
<organism evidence="14 16">
    <name type="scientific">Petromyzon marinus</name>
    <name type="common">Sea lamprey</name>
    <dbReference type="NCBI Taxonomy" id="7757"/>
    <lineage>
        <taxon>Eukaryota</taxon>
        <taxon>Metazoa</taxon>
        <taxon>Chordata</taxon>
        <taxon>Craniata</taxon>
        <taxon>Vertebrata</taxon>
        <taxon>Cyclostomata</taxon>
        <taxon>Hyperoartia</taxon>
        <taxon>Petromyzontiformes</taxon>
        <taxon>Petromyzontidae</taxon>
        <taxon>Petromyzon</taxon>
    </lineage>
</organism>
<feature type="region of interest" description="Disordered" evidence="11">
    <location>
        <begin position="398"/>
        <end position="432"/>
    </location>
</feature>
<dbReference type="PANTHER" id="PTHR12326:SF12">
    <property type="entry name" value="PLECKSTRIN HOMOLOGY AND RUN DOMAIN CONTAINING M1"/>
    <property type="match status" value="1"/>
</dbReference>
<evidence type="ECO:0000256" key="11">
    <source>
        <dbReference type="SAM" id="MobiDB-lite"/>
    </source>
</evidence>
<dbReference type="GO" id="GO:0006914">
    <property type="term" value="P:autophagy"/>
    <property type="evidence" value="ECO:0007669"/>
    <property type="project" value="UniProtKB-KW"/>
</dbReference>
<dbReference type="GO" id="GO:0005765">
    <property type="term" value="C:lysosomal membrane"/>
    <property type="evidence" value="ECO:0007669"/>
    <property type="project" value="UniProtKB-SubCell"/>
</dbReference>
<dbReference type="CDD" id="cd17679">
    <property type="entry name" value="RUN_PLEKHM1"/>
    <property type="match status" value="1"/>
</dbReference>
<dbReference type="PROSITE" id="PS50826">
    <property type="entry name" value="RUN"/>
    <property type="match status" value="1"/>
</dbReference>
<keyword evidence="6" id="KW-0967">Endosome</keyword>
<keyword evidence="8" id="KW-0862">Zinc</keyword>
<dbReference type="SMART" id="SM01175">
    <property type="entry name" value="DUF4206"/>
    <property type="match status" value="1"/>
</dbReference>
<evidence type="ECO:0000256" key="3">
    <source>
        <dbReference type="ARBA" id="ARBA00022553"/>
    </source>
</evidence>
<dbReference type="PANTHER" id="PTHR12326">
    <property type="entry name" value="PLECKSTRIN HOMOLOGY DOMAIN CONTAINING PROTEIN"/>
    <property type="match status" value="1"/>
</dbReference>
<name>A0AAJ7TFG6_PETMA</name>
<evidence type="ECO:0000313" key="14">
    <source>
        <dbReference type="Proteomes" id="UP001318040"/>
    </source>
</evidence>
<dbReference type="Pfam" id="PF13901">
    <property type="entry name" value="RH_dom"/>
    <property type="match status" value="1"/>
</dbReference>
<proteinExistence type="predicted"/>
<dbReference type="InterPro" id="IPR025258">
    <property type="entry name" value="RH_dom"/>
</dbReference>
<comment type="subcellular location">
    <subcellularLocation>
        <location evidence="1">Late endosome</location>
    </subcellularLocation>
    <subcellularLocation>
        <location evidence="2">Lysosome membrane</location>
    </subcellularLocation>
</comment>
<feature type="compositionally biased region" description="Low complexity" evidence="11">
    <location>
        <begin position="219"/>
        <end position="237"/>
    </location>
</feature>
<dbReference type="InterPro" id="IPR037213">
    <property type="entry name" value="Run_dom_sf"/>
</dbReference>
<evidence type="ECO:0000313" key="15">
    <source>
        <dbReference type="RefSeq" id="XP_032815606.1"/>
    </source>
</evidence>
<sequence>MSGTDEYRNISEKETKKTISYCVADTVRNLQLSHVTSGKHVTSDEDDANKLCCALEATFMHGLKDKYLRSDAPSDKRVRRNNRTSGGLPEPVFWSLLKSITHRNVLAELNSLKFINTDIGRCRAWLRLALNDSLIECYFTSLLREKATLADAYHPSAFLMDPEETTIFLSYLQGTASLTFTLSYKSSVLNEWTTTPLALAGLLPHSVSSNLDSLDRRPSMSSVASSSSDGSSIASTTSDAVEVFRGVPKRSYSHSERLGTGPGQGRHGGITGNVGGNITAVATTPQENQQHPEQYSWQGGTQESLVMQGTLLAPANVTVDGMDRTQSTHNDTLKFSIDCEVKGVGAALSSATDANGFGPCSNLPKESASLGMRCGVAPSLSAKLSLLSSGLECKKSLPPDDMTGSSCSTPLTDGVNSHASPASSETPSDEVSPALEAMEDPFTLNVRLVTNANSTANMNAGPLNLHAMCPSDGVRGASASLNGALLRMPGIAAAPLGLSAVDDDEVTPETPSRVDDAINRRKSSGRDLFGSEEDIYTQSTGGREATSETGGSLHPVVGRQERAASSAYPNTEHASMSSSAPCSSLSNIVVVHKRKTGVYNPFQNILKMGNLEKRTGTILLWKEYHCVLAPMSLQLFNPGSEVHGKPKEVYMVAHCQGVIRGGSSNLFQVGGGNRCCLELTYSGTRIHLRAPSEEQADDWVERLQEAITAMQFLPADDNDTTIQGPQNHCTSGPPHPEPTVDESCLVQPLLHGVLKVQQIQQEETAGTAQAWKSFYFTLDKDTLCRYAMSDRNGAPVRTHGTRELRDVERKRGAPRRFSIVLGGDTLHLRAVSEMEARLWVHMLRRVQGQQTGSGEHGCKSPERAWGRNGEGEEEGATITSSFLNLLTELPAEKGLDAQNCKCAGCGREIGFCYGKAKVCSYSRRYYCVHCHADDLVLIPGRVLHNWDVSLQKVAKQAKEFLEYIAEEPLLDVSEVNPKLYKHVAELASLRTMRQQLKSLRAYLFTCRSIVADELRRRVLPREYLLAHMHLYSITDLQQVIDGRFAPFLAKTIKFASDHVYSCGLCSQKGFICEICNSSEIIYPFEVSSTIRCERCQAVFHKACKGSTVACPKCMRRELRTMQRYCRPEEHTGPSQAIPEFPYSSSP</sequence>
<evidence type="ECO:0000256" key="7">
    <source>
        <dbReference type="ARBA" id="ARBA00022771"/>
    </source>
</evidence>
<feature type="compositionally biased region" description="Polar residues" evidence="11">
    <location>
        <begin position="720"/>
        <end position="730"/>
    </location>
</feature>
<dbReference type="InterPro" id="IPR047326">
    <property type="entry name" value="RUN_PLEKHM1"/>
</dbReference>
<keyword evidence="7" id="KW-0863">Zinc-finger</keyword>
<feature type="compositionally biased region" description="Polar residues" evidence="11">
    <location>
        <begin position="403"/>
        <end position="426"/>
    </location>
</feature>
<feature type="domain" description="PH" evidence="12">
    <location>
        <begin position="747"/>
        <end position="848"/>
    </location>
</feature>
<evidence type="ECO:0000256" key="5">
    <source>
        <dbReference type="ARBA" id="ARBA00022737"/>
    </source>
</evidence>
<dbReference type="InterPro" id="IPR004012">
    <property type="entry name" value="Run_dom"/>
</dbReference>
<feature type="region of interest" description="Disordered" evidence="11">
    <location>
        <begin position="850"/>
        <end position="871"/>
    </location>
</feature>
<dbReference type="InterPro" id="IPR001849">
    <property type="entry name" value="PH_domain"/>
</dbReference>
<dbReference type="GO" id="GO:0008270">
    <property type="term" value="F:zinc ion binding"/>
    <property type="evidence" value="ECO:0007669"/>
    <property type="project" value="UniProtKB-KW"/>
</dbReference>
<gene>
    <name evidence="15 16" type="primary">LOC116945297</name>
</gene>
<evidence type="ECO:0000313" key="16">
    <source>
        <dbReference type="RefSeq" id="XP_032815612.1"/>
    </source>
</evidence>
<evidence type="ECO:0000256" key="1">
    <source>
        <dbReference type="ARBA" id="ARBA00004603"/>
    </source>
</evidence>
<feature type="domain" description="RUN" evidence="13">
    <location>
        <begin position="42"/>
        <end position="187"/>
    </location>
</feature>
<dbReference type="SUPFAM" id="SSF140741">
    <property type="entry name" value="RUN domain-like"/>
    <property type="match status" value="1"/>
</dbReference>
<evidence type="ECO:0000256" key="8">
    <source>
        <dbReference type="ARBA" id="ARBA00022833"/>
    </source>
</evidence>
<dbReference type="GO" id="GO:0005770">
    <property type="term" value="C:late endosome"/>
    <property type="evidence" value="ECO:0007669"/>
    <property type="project" value="UniProtKB-SubCell"/>
</dbReference>
<keyword evidence="3" id="KW-0597">Phosphoprotein</keyword>
<evidence type="ECO:0000256" key="9">
    <source>
        <dbReference type="ARBA" id="ARBA00023006"/>
    </source>
</evidence>
<evidence type="ECO:0000259" key="12">
    <source>
        <dbReference type="PROSITE" id="PS50003"/>
    </source>
</evidence>
<dbReference type="SMART" id="SM00233">
    <property type="entry name" value="PH"/>
    <property type="match status" value="2"/>
</dbReference>
<feature type="compositionally biased region" description="Basic and acidic residues" evidence="11">
    <location>
        <begin position="856"/>
        <end position="865"/>
    </location>
</feature>
<feature type="region of interest" description="Disordered" evidence="11">
    <location>
        <begin position="502"/>
        <end position="581"/>
    </location>
</feature>
<dbReference type="AlphaFoldDB" id="A0AAJ7TFG6"/>
<dbReference type="SMART" id="SM00593">
    <property type="entry name" value="RUN"/>
    <property type="match status" value="1"/>
</dbReference>
<keyword evidence="14" id="KW-1185">Reference proteome</keyword>
<evidence type="ECO:0000256" key="6">
    <source>
        <dbReference type="ARBA" id="ARBA00022753"/>
    </source>
</evidence>
<evidence type="ECO:0000256" key="10">
    <source>
        <dbReference type="ARBA" id="ARBA00023228"/>
    </source>
</evidence>
<feature type="domain" description="PH" evidence="12">
    <location>
        <begin position="604"/>
        <end position="708"/>
    </location>
</feature>
<dbReference type="Gene3D" id="1.20.58.900">
    <property type="match status" value="1"/>
</dbReference>
<dbReference type="Pfam" id="PF00169">
    <property type="entry name" value="PH"/>
    <property type="match status" value="2"/>
</dbReference>
<reference evidence="15 16" key="1">
    <citation type="submission" date="2025-04" db="UniProtKB">
        <authorList>
            <consortium name="RefSeq"/>
        </authorList>
    </citation>
    <scope>IDENTIFICATION</scope>
    <source>
        <tissue evidence="15 16">Sperm</tissue>
    </source>
</reference>
<dbReference type="InterPro" id="IPR011993">
    <property type="entry name" value="PH-like_dom_sf"/>
</dbReference>
<keyword evidence="4" id="KW-0479">Metal-binding</keyword>
<feature type="region of interest" description="Disordered" evidence="11">
    <location>
        <begin position="716"/>
        <end position="740"/>
    </location>
</feature>
<accession>A0AAJ7TFG6</accession>
<evidence type="ECO:0000256" key="2">
    <source>
        <dbReference type="ARBA" id="ARBA00004656"/>
    </source>
</evidence>
<keyword evidence="9" id="KW-0072">Autophagy</keyword>
<dbReference type="InterPro" id="IPR051366">
    <property type="entry name" value="DEF8"/>
</dbReference>
<feature type="region of interest" description="Disordered" evidence="11">
    <location>
        <begin position="212"/>
        <end position="237"/>
    </location>
</feature>
<evidence type="ECO:0000259" key="13">
    <source>
        <dbReference type="PROSITE" id="PS50826"/>
    </source>
</evidence>
<dbReference type="SUPFAM" id="SSF50729">
    <property type="entry name" value="PH domain-like"/>
    <property type="match status" value="2"/>
</dbReference>
<dbReference type="Proteomes" id="UP001318040">
    <property type="component" value="Chromosome 2"/>
</dbReference>
<keyword evidence="5" id="KW-0677">Repeat</keyword>
<dbReference type="Pfam" id="PF02759">
    <property type="entry name" value="RUN"/>
    <property type="match status" value="1"/>
</dbReference>
<dbReference type="Gene3D" id="2.30.29.30">
    <property type="entry name" value="Pleckstrin-homology domain (PH domain)/Phosphotyrosine-binding domain (PTB)"/>
    <property type="match status" value="2"/>
</dbReference>
<protein>
    <submittedName>
        <fullName evidence="15 16">Pleckstrin homology domain-containing family M member 1-like</fullName>
    </submittedName>
</protein>
<evidence type="ECO:0000256" key="4">
    <source>
        <dbReference type="ARBA" id="ARBA00022723"/>
    </source>
</evidence>